<dbReference type="PROSITE" id="PS00379">
    <property type="entry name" value="CDP_ALCOHOL_P_TRANSF"/>
    <property type="match status" value="1"/>
</dbReference>
<dbReference type="GO" id="GO:0046474">
    <property type="term" value="P:glycerophospholipid biosynthetic process"/>
    <property type="evidence" value="ECO:0007669"/>
    <property type="project" value="TreeGrafter"/>
</dbReference>
<evidence type="ECO:0000256" key="6">
    <source>
        <dbReference type="ARBA" id="ARBA00022989"/>
    </source>
</evidence>
<dbReference type="PIRSF" id="PIRSF000847">
    <property type="entry name" value="Phos_ph_gly_syn"/>
    <property type="match status" value="1"/>
</dbReference>
<dbReference type="PANTHER" id="PTHR14269:SF52">
    <property type="entry name" value="PHOSPHATIDYLGLYCEROPHOSPHATE SYNTHASE-RELATED"/>
    <property type="match status" value="1"/>
</dbReference>
<dbReference type="NCBIfam" id="TIGR00560">
    <property type="entry name" value="pgsA"/>
    <property type="match status" value="1"/>
</dbReference>
<dbReference type="InterPro" id="IPR004570">
    <property type="entry name" value="Phosphatidylglycerol_P_synth"/>
</dbReference>
<feature type="transmembrane region" description="Helical" evidence="11">
    <location>
        <begin position="20"/>
        <end position="43"/>
    </location>
</feature>
<comment type="caution">
    <text evidence="12">The sequence shown here is derived from an EMBL/GenBank/DDBJ whole genome shotgun (WGS) entry which is preliminary data.</text>
</comment>
<keyword evidence="5 11" id="KW-0812">Transmembrane</keyword>
<evidence type="ECO:0000256" key="10">
    <source>
        <dbReference type="ARBA" id="ARBA00023264"/>
    </source>
</evidence>
<keyword evidence="9" id="KW-0594">Phospholipid biosynthesis</keyword>
<dbReference type="InterPro" id="IPR000462">
    <property type="entry name" value="CDP-OH_P_trans"/>
</dbReference>
<keyword evidence="7" id="KW-0443">Lipid metabolism</keyword>
<dbReference type="InterPro" id="IPR048254">
    <property type="entry name" value="CDP_ALCOHOL_P_TRANSF_CS"/>
</dbReference>
<comment type="subcellular location">
    <subcellularLocation>
        <location evidence="1">Membrane</location>
        <topology evidence="1">Multi-pass membrane protein</topology>
    </subcellularLocation>
</comment>
<dbReference type="InterPro" id="IPR050324">
    <property type="entry name" value="CDP-alcohol_PTase-I"/>
</dbReference>
<feature type="transmembrane region" description="Helical" evidence="11">
    <location>
        <begin position="109"/>
        <end position="131"/>
    </location>
</feature>
<evidence type="ECO:0000256" key="4">
    <source>
        <dbReference type="ARBA" id="ARBA00022679"/>
    </source>
</evidence>
<dbReference type="InterPro" id="IPR043130">
    <property type="entry name" value="CDP-OH_PTrfase_TM_dom"/>
</dbReference>
<dbReference type="GO" id="GO:0016020">
    <property type="term" value="C:membrane"/>
    <property type="evidence" value="ECO:0007669"/>
    <property type="project" value="UniProtKB-SubCell"/>
</dbReference>
<evidence type="ECO:0000256" key="9">
    <source>
        <dbReference type="ARBA" id="ARBA00023209"/>
    </source>
</evidence>
<feature type="transmembrane region" description="Helical" evidence="11">
    <location>
        <begin position="143"/>
        <end position="162"/>
    </location>
</feature>
<organism evidence="12">
    <name type="scientific">mine drainage metagenome</name>
    <dbReference type="NCBI Taxonomy" id="410659"/>
    <lineage>
        <taxon>unclassified sequences</taxon>
        <taxon>metagenomes</taxon>
        <taxon>ecological metagenomes</taxon>
    </lineage>
</organism>
<proteinExistence type="inferred from homology"/>
<evidence type="ECO:0000256" key="2">
    <source>
        <dbReference type="ARBA" id="ARBA00010441"/>
    </source>
</evidence>
<dbReference type="Pfam" id="PF01066">
    <property type="entry name" value="CDP-OH_P_transf"/>
    <property type="match status" value="1"/>
</dbReference>
<name>A0A1J5QTC8_9ZZZZ</name>
<keyword evidence="3" id="KW-0444">Lipid biosynthesis</keyword>
<dbReference type="Gene3D" id="1.20.120.1760">
    <property type="match status" value="1"/>
</dbReference>
<keyword evidence="8 11" id="KW-0472">Membrane</keyword>
<evidence type="ECO:0000256" key="8">
    <source>
        <dbReference type="ARBA" id="ARBA00023136"/>
    </source>
</evidence>
<dbReference type="GO" id="GO:0008444">
    <property type="term" value="F:CDP-diacylglycerol-glycerol-3-phosphate 3-phosphatidyltransferase activity"/>
    <property type="evidence" value="ECO:0007669"/>
    <property type="project" value="UniProtKB-EC"/>
</dbReference>
<evidence type="ECO:0000256" key="3">
    <source>
        <dbReference type="ARBA" id="ARBA00022516"/>
    </source>
</evidence>
<evidence type="ECO:0000256" key="11">
    <source>
        <dbReference type="SAM" id="Phobius"/>
    </source>
</evidence>
<gene>
    <name evidence="12" type="primary">pgsA2_2</name>
    <name evidence="12" type="ORF">GALL_350530</name>
</gene>
<keyword evidence="6 11" id="KW-1133">Transmembrane helix</keyword>
<dbReference type="AlphaFoldDB" id="A0A1J5QTC8"/>
<evidence type="ECO:0000256" key="1">
    <source>
        <dbReference type="ARBA" id="ARBA00004141"/>
    </source>
</evidence>
<dbReference type="EC" id="2.7.8.5" evidence="12"/>
<evidence type="ECO:0000256" key="7">
    <source>
        <dbReference type="ARBA" id="ARBA00023098"/>
    </source>
</evidence>
<sequence>MSGNREAEDQKATAQPPVGVINLANSLTVLRIIIVPFFVYALFHLGGTSTFWRYVATGLFALASYTDRIDGQLARNRNTVTDFGALLDPIADKALIGSALIGLSYLHQVAWWVTIVILIREIGITLLRLAVLRRGVIPASRGGKAKTMVQGFAIFFYLWPLPAATDNARAALMAVAVFLTVVTGLDYLKNAIRRAD</sequence>
<comment type="similarity">
    <text evidence="2">Belongs to the CDP-alcohol phosphatidyltransferase class-I family.</text>
</comment>
<protein>
    <submittedName>
        <fullName evidence="12">Putative CDP-diacylglycerol--glycerol-3-phosphate 3-phosphatidyl-transferase 2</fullName>
        <ecNumber evidence="12">2.7.8.5</ecNumber>
    </submittedName>
</protein>
<dbReference type="EMBL" id="MLJW01000730">
    <property type="protein sequence ID" value="OIQ83143.1"/>
    <property type="molecule type" value="Genomic_DNA"/>
</dbReference>
<evidence type="ECO:0000313" key="12">
    <source>
        <dbReference type="EMBL" id="OIQ83143.1"/>
    </source>
</evidence>
<keyword evidence="10" id="KW-1208">Phospholipid metabolism</keyword>
<reference evidence="12" key="1">
    <citation type="submission" date="2016-10" db="EMBL/GenBank/DDBJ databases">
        <title>Sequence of Gallionella enrichment culture.</title>
        <authorList>
            <person name="Poehlein A."/>
            <person name="Muehling M."/>
            <person name="Daniel R."/>
        </authorList>
    </citation>
    <scope>NUCLEOTIDE SEQUENCE</scope>
</reference>
<evidence type="ECO:0000256" key="5">
    <source>
        <dbReference type="ARBA" id="ARBA00022692"/>
    </source>
</evidence>
<keyword evidence="4 12" id="KW-0808">Transferase</keyword>
<accession>A0A1J5QTC8</accession>
<dbReference type="PANTHER" id="PTHR14269">
    <property type="entry name" value="CDP-DIACYLGLYCEROL--GLYCEROL-3-PHOSPHATE 3-PHOSPHATIDYLTRANSFERASE-RELATED"/>
    <property type="match status" value="1"/>
</dbReference>
<feature type="transmembrane region" description="Helical" evidence="11">
    <location>
        <begin position="168"/>
        <end position="188"/>
    </location>
</feature>